<feature type="region of interest" description="Disordered" evidence="1">
    <location>
        <begin position="107"/>
        <end position="162"/>
    </location>
</feature>
<accession>A0A165HA01</accession>
<reference evidence="2 3" key="1">
    <citation type="journal article" date="2016" name="Mol. Biol. Evol.">
        <title>Comparative Genomics of Early-Diverging Mushroom-Forming Fungi Provides Insights into the Origins of Lignocellulose Decay Capabilities.</title>
        <authorList>
            <person name="Nagy L.G."/>
            <person name="Riley R."/>
            <person name="Tritt A."/>
            <person name="Adam C."/>
            <person name="Daum C."/>
            <person name="Floudas D."/>
            <person name="Sun H."/>
            <person name="Yadav J.S."/>
            <person name="Pangilinan J."/>
            <person name="Larsson K.H."/>
            <person name="Matsuura K."/>
            <person name="Barry K."/>
            <person name="Labutti K."/>
            <person name="Kuo R."/>
            <person name="Ohm R.A."/>
            <person name="Bhattacharya S.S."/>
            <person name="Shirouzu T."/>
            <person name="Yoshinaga Y."/>
            <person name="Martin F.M."/>
            <person name="Grigoriev I.V."/>
            <person name="Hibbett D.S."/>
        </authorList>
    </citation>
    <scope>NUCLEOTIDE SEQUENCE [LARGE SCALE GENOMIC DNA]</scope>
    <source>
        <strain evidence="2 3">HHB12733</strain>
    </source>
</reference>
<feature type="compositionally biased region" description="Low complexity" evidence="1">
    <location>
        <begin position="111"/>
        <end position="124"/>
    </location>
</feature>
<keyword evidence="3" id="KW-1185">Reference proteome</keyword>
<organism evidence="2 3">
    <name type="scientific">Calocera cornea HHB12733</name>
    <dbReference type="NCBI Taxonomy" id="1353952"/>
    <lineage>
        <taxon>Eukaryota</taxon>
        <taxon>Fungi</taxon>
        <taxon>Dikarya</taxon>
        <taxon>Basidiomycota</taxon>
        <taxon>Agaricomycotina</taxon>
        <taxon>Dacrymycetes</taxon>
        <taxon>Dacrymycetales</taxon>
        <taxon>Dacrymycetaceae</taxon>
        <taxon>Calocera</taxon>
    </lineage>
</organism>
<evidence type="ECO:0000313" key="2">
    <source>
        <dbReference type="EMBL" id="KZT59034.1"/>
    </source>
</evidence>
<proteinExistence type="predicted"/>
<protein>
    <submittedName>
        <fullName evidence="2">Uncharacterized protein</fullName>
    </submittedName>
</protein>
<gene>
    <name evidence="2" type="ORF">CALCODRAFT_212065</name>
</gene>
<sequence length="392" mass="41637">MATPAAARAPTGSQAAERMIPISSLHPAYVPFMHYPHEQGLIVLPIQAVLSMAHAYAPQTMMSFPYAFGYPPAMAGMHPAVAAHQAGVNGSQHPVSHSAVLPAASTVGEVPTTASSTPSPATPARNGDGPRSSKRRRTDPLQAAVSTKVLSSAEGAERQRRRARTCRICVNAGHPETAHSCPGRGSRALCPNNPRNQNNTAEQDDDEDADGDIVPADEMDDVDADLQDEATVNALTFPAQTSNPPPPAAIPVPAAYGYPQPVHMLAPNVQPNPVYQTAYPYTFQGAYPTAVRMANYPGQPQGAMPMMQGPAPVAGSVVYVTPTQQRERVSKRGPRHCVVCNLTGHAAEGATCPGRGSRKLCPHYVPEQHGHQEDISMEAQLSEQMDNLLQHA</sequence>
<feature type="region of interest" description="Disordered" evidence="1">
    <location>
        <begin position="192"/>
        <end position="216"/>
    </location>
</feature>
<name>A0A165HA01_9BASI</name>
<evidence type="ECO:0000256" key="1">
    <source>
        <dbReference type="SAM" id="MobiDB-lite"/>
    </source>
</evidence>
<dbReference type="InParanoid" id="A0A165HA01"/>
<evidence type="ECO:0000313" key="3">
    <source>
        <dbReference type="Proteomes" id="UP000076842"/>
    </source>
</evidence>
<dbReference type="AlphaFoldDB" id="A0A165HA01"/>
<feature type="compositionally biased region" description="Acidic residues" evidence="1">
    <location>
        <begin position="202"/>
        <end position="216"/>
    </location>
</feature>
<dbReference type="STRING" id="1353952.A0A165HA01"/>
<dbReference type="OrthoDB" id="10421878at2759"/>
<dbReference type="EMBL" id="KV423944">
    <property type="protein sequence ID" value="KZT59034.1"/>
    <property type="molecule type" value="Genomic_DNA"/>
</dbReference>
<dbReference type="Proteomes" id="UP000076842">
    <property type="component" value="Unassembled WGS sequence"/>
</dbReference>